<comment type="caution">
    <text evidence="2">The sequence shown here is derived from an EMBL/GenBank/DDBJ whole genome shotgun (WGS) entry which is preliminary data.</text>
</comment>
<proteinExistence type="predicted"/>
<feature type="compositionally biased region" description="Low complexity" evidence="1">
    <location>
        <begin position="15"/>
        <end position="33"/>
    </location>
</feature>
<dbReference type="EMBL" id="CAICTM010000654">
    <property type="protein sequence ID" value="CAB9514476.1"/>
    <property type="molecule type" value="Genomic_DNA"/>
</dbReference>
<dbReference type="AlphaFoldDB" id="A0A9N8E4G2"/>
<name>A0A9N8E4G2_9STRA</name>
<reference evidence="2" key="1">
    <citation type="submission" date="2020-06" db="EMBL/GenBank/DDBJ databases">
        <authorList>
            <consortium name="Plant Systems Biology data submission"/>
        </authorList>
    </citation>
    <scope>NUCLEOTIDE SEQUENCE</scope>
    <source>
        <strain evidence="2">D6</strain>
    </source>
</reference>
<evidence type="ECO:0000313" key="2">
    <source>
        <dbReference type="EMBL" id="CAB9514476.1"/>
    </source>
</evidence>
<evidence type="ECO:0000256" key="1">
    <source>
        <dbReference type="SAM" id="MobiDB-lite"/>
    </source>
</evidence>
<organism evidence="2 3">
    <name type="scientific">Seminavis robusta</name>
    <dbReference type="NCBI Taxonomy" id="568900"/>
    <lineage>
        <taxon>Eukaryota</taxon>
        <taxon>Sar</taxon>
        <taxon>Stramenopiles</taxon>
        <taxon>Ochrophyta</taxon>
        <taxon>Bacillariophyta</taxon>
        <taxon>Bacillariophyceae</taxon>
        <taxon>Bacillariophycidae</taxon>
        <taxon>Naviculales</taxon>
        <taxon>Naviculaceae</taxon>
        <taxon>Seminavis</taxon>
    </lineage>
</organism>
<sequence>MKIPATWTERDVITSSSSSSTSTKPQQQQRKPQQCLRFAPTIEVAEIPNRFDYSREEIEDSWFQSHEYEEFRENAYMTVGLFRAGLLPGGTSKDHCMRGLECRLVEVAREREQTRYQVTAAVLNEQYRQYRLGYVYPQAIADLYHAVSWKSQYGAYTRAMLDEQEQEQLKKTFYHKSNSSRRSDAKNVLRKVIDIERVDNEWGMDASCSSQSIATSSADFDINSFFQELTIAAQ</sequence>
<dbReference type="Proteomes" id="UP001153069">
    <property type="component" value="Unassembled WGS sequence"/>
</dbReference>
<accession>A0A9N8E4G2</accession>
<keyword evidence="3" id="KW-1185">Reference proteome</keyword>
<gene>
    <name evidence="2" type="ORF">SEMRO_655_G182310.1</name>
</gene>
<protein>
    <submittedName>
        <fullName evidence="2">Uncharacterized protein</fullName>
    </submittedName>
</protein>
<dbReference type="OrthoDB" id="56139at2759"/>
<feature type="region of interest" description="Disordered" evidence="1">
    <location>
        <begin position="1"/>
        <end position="33"/>
    </location>
</feature>
<evidence type="ECO:0000313" key="3">
    <source>
        <dbReference type="Proteomes" id="UP001153069"/>
    </source>
</evidence>